<feature type="compositionally biased region" description="Polar residues" evidence="5">
    <location>
        <begin position="274"/>
        <end position="285"/>
    </location>
</feature>
<dbReference type="EMBL" id="JBBPFD010000002">
    <property type="protein sequence ID" value="KAK7938834.1"/>
    <property type="molecule type" value="Genomic_DNA"/>
</dbReference>
<dbReference type="PANTHER" id="PTHR23220:SF89">
    <property type="entry name" value="INTEGRIN ALPHA-3"/>
    <property type="match status" value="1"/>
</dbReference>
<dbReference type="Gene3D" id="1.20.5.930">
    <property type="entry name" value="Bicelle-embedded integrin alpha(iib) transmembrane segment"/>
    <property type="match status" value="1"/>
</dbReference>
<feature type="domain" description="Integrin alpha third immunoglobulin-like" evidence="7">
    <location>
        <begin position="18"/>
        <end position="97"/>
    </location>
</feature>
<name>A0AAW0Q3X1_9GOBI</name>
<feature type="region of interest" description="Disordered" evidence="5">
    <location>
        <begin position="414"/>
        <end position="486"/>
    </location>
</feature>
<accession>A0AAW0Q3X1</accession>
<evidence type="ECO:0000256" key="4">
    <source>
        <dbReference type="ARBA" id="ARBA00023180"/>
    </source>
</evidence>
<feature type="compositionally biased region" description="Polar residues" evidence="5">
    <location>
        <begin position="342"/>
        <end position="355"/>
    </location>
</feature>
<dbReference type="GO" id="GO:0007229">
    <property type="term" value="P:integrin-mediated signaling pathway"/>
    <property type="evidence" value="ECO:0007669"/>
    <property type="project" value="UniProtKB-KW"/>
</dbReference>
<gene>
    <name evidence="8" type="ORF">WMY93_002160</name>
</gene>
<keyword evidence="9" id="KW-1185">Reference proteome</keyword>
<proteinExistence type="predicted"/>
<keyword evidence="6" id="KW-0812">Transmembrane</keyword>
<comment type="subcellular location">
    <subcellularLocation>
        <location evidence="1">Membrane</location>
        <topology evidence="1">Single-pass type I membrane protein</topology>
    </subcellularLocation>
</comment>
<evidence type="ECO:0000313" key="8">
    <source>
        <dbReference type="EMBL" id="KAK7938834.1"/>
    </source>
</evidence>
<dbReference type="Proteomes" id="UP001460270">
    <property type="component" value="Unassembled WGS sequence"/>
</dbReference>
<feature type="compositionally biased region" description="Polar residues" evidence="5">
    <location>
        <begin position="427"/>
        <end position="447"/>
    </location>
</feature>
<feature type="compositionally biased region" description="Low complexity" evidence="5">
    <location>
        <begin position="414"/>
        <end position="426"/>
    </location>
</feature>
<dbReference type="InterPro" id="IPR018184">
    <property type="entry name" value="Integrin_alpha_C_CS"/>
</dbReference>
<feature type="region of interest" description="Disordered" evidence="5">
    <location>
        <begin position="243"/>
        <end position="285"/>
    </location>
</feature>
<dbReference type="GO" id="GO:0098609">
    <property type="term" value="P:cell-cell adhesion"/>
    <property type="evidence" value="ECO:0007669"/>
    <property type="project" value="TreeGrafter"/>
</dbReference>
<keyword evidence="4" id="KW-0325">Glycoprotein</keyword>
<keyword evidence="2" id="KW-0401">Integrin</keyword>
<dbReference type="GO" id="GO:0005178">
    <property type="term" value="F:integrin binding"/>
    <property type="evidence" value="ECO:0007669"/>
    <property type="project" value="TreeGrafter"/>
</dbReference>
<dbReference type="GO" id="GO:0009897">
    <property type="term" value="C:external side of plasma membrane"/>
    <property type="evidence" value="ECO:0007669"/>
    <property type="project" value="TreeGrafter"/>
</dbReference>
<dbReference type="PROSITE" id="PS00242">
    <property type="entry name" value="INTEGRIN_ALPHA"/>
    <property type="match status" value="1"/>
</dbReference>
<dbReference type="Pfam" id="PF20806">
    <property type="entry name" value="Integrin_A_Ig_3"/>
    <property type="match status" value="2"/>
</dbReference>
<dbReference type="InterPro" id="IPR032695">
    <property type="entry name" value="Integrin_dom_sf"/>
</dbReference>
<feature type="compositionally biased region" description="Low complexity" evidence="5">
    <location>
        <begin position="455"/>
        <end position="472"/>
    </location>
</feature>
<feature type="domain" description="Integrin alpha third immunoglobulin-like" evidence="7">
    <location>
        <begin position="98"/>
        <end position="174"/>
    </location>
</feature>
<evidence type="ECO:0000256" key="5">
    <source>
        <dbReference type="SAM" id="MobiDB-lite"/>
    </source>
</evidence>
<evidence type="ECO:0000259" key="7">
    <source>
        <dbReference type="Pfam" id="PF20806"/>
    </source>
</evidence>
<dbReference type="GO" id="GO:0033627">
    <property type="term" value="P:cell adhesion mediated by integrin"/>
    <property type="evidence" value="ECO:0007669"/>
    <property type="project" value="TreeGrafter"/>
</dbReference>
<evidence type="ECO:0000256" key="6">
    <source>
        <dbReference type="SAM" id="Phobius"/>
    </source>
</evidence>
<dbReference type="PANTHER" id="PTHR23220">
    <property type="entry name" value="INTEGRIN ALPHA"/>
    <property type="match status" value="1"/>
</dbReference>
<dbReference type="SUPFAM" id="SSF69179">
    <property type="entry name" value="Integrin domains"/>
    <property type="match status" value="1"/>
</dbReference>
<evidence type="ECO:0000256" key="2">
    <source>
        <dbReference type="ARBA" id="ARBA00023037"/>
    </source>
</evidence>
<organism evidence="8 9">
    <name type="scientific">Mugilogobius chulae</name>
    <name type="common">yellowstripe goby</name>
    <dbReference type="NCBI Taxonomy" id="88201"/>
    <lineage>
        <taxon>Eukaryota</taxon>
        <taxon>Metazoa</taxon>
        <taxon>Chordata</taxon>
        <taxon>Craniata</taxon>
        <taxon>Vertebrata</taxon>
        <taxon>Euteleostomi</taxon>
        <taxon>Actinopterygii</taxon>
        <taxon>Neopterygii</taxon>
        <taxon>Teleostei</taxon>
        <taxon>Neoteleostei</taxon>
        <taxon>Acanthomorphata</taxon>
        <taxon>Gobiaria</taxon>
        <taxon>Gobiiformes</taxon>
        <taxon>Gobioidei</taxon>
        <taxon>Gobiidae</taxon>
        <taxon>Gobionellinae</taxon>
        <taxon>Mugilogobius</taxon>
    </lineage>
</organism>
<feature type="region of interest" description="Disordered" evidence="5">
    <location>
        <begin position="342"/>
        <end position="388"/>
    </location>
</feature>
<dbReference type="InterPro" id="IPR048286">
    <property type="entry name" value="Integrin_alpha_Ig-like_3"/>
</dbReference>
<dbReference type="AlphaFoldDB" id="A0AAW0Q3X1"/>
<feature type="region of interest" description="Disordered" evidence="5">
    <location>
        <begin position="303"/>
        <end position="322"/>
    </location>
</feature>
<dbReference type="Gene3D" id="2.60.40.1530">
    <property type="entry name" value="ntegrin, alpha v. Chain A, domain 4"/>
    <property type="match status" value="2"/>
</dbReference>
<evidence type="ECO:0000256" key="1">
    <source>
        <dbReference type="ARBA" id="ARBA00004479"/>
    </source>
</evidence>
<reference evidence="9" key="1">
    <citation type="submission" date="2024-04" db="EMBL/GenBank/DDBJ databases">
        <title>Salinicola lusitanus LLJ914,a marine bacterium isolated from the Okinawa Trough.</title>
        <authorList>
            <person name="Li J."/>
        </authorList>
    </citation>
    <scope>NUCLEOTIDE SEQUENCE [LARGE SCALE GENOMIC DNA]</scope>
</reference>
<dbReference type="GO" id="GO:0008305">
    <property type="term" value="C:integrin complex"/>
    <property type="evidence" value="ECO:0007669"/>
    <property type="project" value="TreeGrafter"/>
</dbReference>
<dbReference type="GO" id="GO:0050900">
    <property type="term" value="P:leukocyte migration"/>
    <property type="evidence" value="ECO:0007669"/>
    <property type="project" value="TreeGrafter"/>
</dbReference>
<dbReference type="GO" id="GO:0007160">
    <property type="term" value="P:cell-matrix adhesion"/>
    <property type="evidence" value="ECO:0007669"/>
    <property type="project" value="TreeGrafter"/>
</dbReference>
<feature type="transmembrane region" description="Helical" evidence="6">
    <location>
        <begin position="186"/>
        <end position="208"/>
    </location>
</feature>
<keyword evidence="3 6" id="KW-0472">Membrane</keyword>
<keyword evidence="6" id="KW-1133">Transmembrane helix</keyword>
<sequence>MSTTGSVRCGLCLSEHSTVQTDEWKDALIQTTYRLFMIQGPQKRPVSAPPWNLMLVFDWPLELLNGKWLLYLSQINSPGTSVEPCSPSEAVNPLKLKSCGVGARCVRLQCPLSEMNNTLTISVTARLWNATFLEDFLDSSSVTIVGTATLKLQTEHPAVNMRPQSIQFSVSVFPDLSLPVSPTVPLMVLLMSAVGGLCLLALICLLLWKCGFFVRRGPWPVTLHQGTVSTRAARHSCTDADGFLIEHSPPTRKDSSRKKHWVTTFRPETEPNKRPTTSNTPTLQQEEALGHHVLTVKVTLNLTRRQNPTYPNKHPTTSNTPTLQQEETLGHHVLTVKVTLTQLQNPTDPNTPQHSPHTRKDSSRKKHWVTTFRPETEPNKRPTTSNTPTLQQEEALGHHVLTVKVTLNLTQLQTRNRTQQTPNNLQHTHTPAGRSTGSPRTHSKSNPKPNPTPEPTRTQHTPTNTQQPPTHSHSSRKKHWVTMYSQ</sequence>
<comment type="caution">
    <text evidence="8">The sequence shown here is derived from an EMBL/GenBank/DDBJ whole genome shotgun (WGS) entry which is preliminary data.</text>
</comment>
<protein>
    <recommendedName>
        <fullName evidence="7">Integrin alpha third immunoglobulin-like domain-containing protein</fullName>
    </recommendedName>
</protein>
<evidence type="ECO:0000256" key="3">
    <source>
        <dbReference type="ARBA" id="ARBA00023136"/>
    </source>
</evidence>
<evidence type="ECO:0000313" key="9">
    <source>
        <dbReference type="Proteomes" id="UP001460270"/>
    </source>
</evidence>